<evidence type="ECO:0000313" key="3">
    <source>
        <dbReference type="EMBL" id="KMS94281.1"/>
    </source>
</evidence>
<dbReference type="EMBL" id="KQ094666">
    <property type="protein sequence ID" value="KMS94281.1"/>
    <property type="molecule type" value="Genomic_DNA"/>
</dbReference>
<evidence type="ECO:0000313" key="4">
    <source>
        <dbReference type="Proteomes" id="UP000035740"/>
    </source>
</evidence>
<dbReference type="Gramene" id="KMS94281">
    <property type="protein sequence ID" value="KMS94281"/>
    <property type="gene ID" value="BVRB_022990"/>
</dbReference>
<dbReference type="eggNOG" id="KOG0951">
    <property type="taxonomic scope" value="Eukaryota"/>
</dbReference>
<keyword evidence="4" id="KW-1185">Reference proteome</keyword>
<sequence>MDVRAMENAVVRTIGFENFAFVKILLLNWQTILWCTRLARARNDADRARIEDTMFAQPALRGLLQSLHVTRGTAAARGKDLERSLHKEAAALKKGAAGPEQAGQERASEWGTARRPATKVLDLQSLTFQEGGHFMSNTQWVLPKNSWKKDHKGYQEIFVPAPTAAKPSVSSLVQITSMPKWAQSAFGGCAEYRTAVAMTDL</sequence>
<gene>
    <name evidence="3" type="ORF">BVRB_022990</name>
</gene>
<proteinExistence type="predicted"/>
<dbReference type="AlphaFoldDB" id="A0A0J8AZX7"/>
<evidence type="ECO:0000256" key="1">
    <source>
        <dbReference type="SAM" id="MobiDB-lite"/>
    </source>
</evidence>
<protein>
    <recommendedName>
        <fullName evidence="2">Brr2 N-terminal helicase PWI domain-containing protein</fullName>
    </recommendedName>
</protein>
<dbReference type="OMA" id="YRTAVAM"/>
<feature type="domain" description="Brr2 N-terminal helicase PWI" evidence="2">
    <location>
        <begin position="2"/>
        <end position="67"/>
    </location>
</feature>
<reference evidence="3 4" key="1">
    <citation type="journal article" date="2014" name="Nature">
        <title>The genome of the recently domesticated crop plant sugar beet (Beta vulgaris).</title>
        <authorList>
            <person name="Dohm J.C."/>
            <person name="Minoche A.E."/>
            <person name="Holtgrawe D."/>
            <person name="Capella-Gutierrez S."/>
            <person name="Zakrzewski F."/>
            <person name="Tafer H."/>
            <person name="Rupp O."/>
            <person name="Sorensen T.R."/>
            <person name="Stracke R."/>
            <person name="Reinhardt R."/>
            <person name="Goesmann A."/>
            <person name="Kraft T."/>
            <person name="Schulz B."/>
            <person name="Stadler P.F."/>
            <person name="Schmidt T."/>
            <person name="Gabaldon T."/>
            <person name="Lehrach H."/>
            <person name="Weisshaar B."/>
            <person name="Himmelbauer H."/>
        </authorList>
    </citation>
    <scope>NUCLEOTIDE SEQUENCE [LARGE SCALE GENOMIC DNA]</scope>
    <source>
        <tissue evidence="3">Taproot</tissue>
    </source>
</reference>
<dbReference type="Pfam" id="PF18149">
    <property type="entry name" value="Helicase_PWI"/>
    <property type="match status" value="1"/>
</dbReference>
<feature type="region of interest" description="Disordered" evidence="1">
    <location>
        <begin position="92"/>
        <end position="113"/>
    </location>
</feature>
<evidence type="ECO:0000259" key="2">
    <source>
        <dbReference type="Pfam" id="PF18149"/>
    </source>
</evidence>
<dbReference type="OrthoDB" id="5575at2759"/>
<organism evidence="3 4">
    <name type="scientific">Beta vulgaris subsp. vulgaris</name>
    <name type="common">Beet</name>
    <dbReference type="NCBI Taxonomy" id="3555"/>
    <lineage>
        <taxon>Eukaryota</taxon>
        <taxon>Viridiplantae</taxon>
        <taxon>Streptophyta</taxon>
        <taxon>Embryophyta</taxon>
        <taxon>Tracheophyta</taxon>
        <taxon>Spermatophyta</taxon>
        <taxon>Magnoliopsida</taxon>
        <taxon>eudicotyledons</taxon>
        <taxon>Gunneridae</taxon>
        <taxon>Pentapetalae</taxon>
        <taxon>Caryophyllales</taxon>
        <taxon>Chenopodiaceae</taxon>
        <taxon>Betoideae</taxon>
        <taxon>Beta</taxon>
    </lineage>
</organism>
<accession>A0A0J8AZX7</accession>
<dbReference type="InterPro" id="IPR041094">
    <property type="entry name" value="Brr2_helicase_PWI"/>
</dbReference>
<dbReference type="Proteomes" id="UP000035740">
    <property type="component" value="Unassembled WGS sequence"/>
</dbReference>
<name>A0A0J8AZX7_BETVV</name>